<name>A0ABC8QZ49_9AQUA</name>
<dbReference type="FunFam" id="1.25.40.10:FF:001097">
    <property type="entry name" value="Pentatricopeptide repeat-containing protein At4g22760"/>
    <property type="match status" value="1"/>
</dbReference>
<dbReference type="EMBL" id="CAUOFW020000726">
    <property type="protein sequence ID" value="CAK9135969.1"/>
    <property type="molecule type" value="Genomic_DNA"/>
</dbReference>
<keyword evidence="4" id="KW-1185">Reference proteome</keyword>
<dbReference type="Pfam" id="PF20431">
    <property type="entry name" value="E_motif"/>
    <property type="match status" value="1"/>
</dbReference>
<gene>
    <name evidence="3" type="ORF">ILEXP_LOCUS2928</name>
</gene>
<sequence>MLVSKLATLLNNSLTVNPAKQIHALILIAGLNHLEPLLVRQILIAANNYCLSITQYVQLILQHMQNPDVFSMACTIRFFSLHGQFREAFALYVQVQRLGLCPTTFAVSSALKACARIVHTVGGISVHAQTQKYGFRGVVYVQTALVDFYSKLGHMETARKVFDETVGKNVVSWNSLLAGYLRSGDLAMAQSVFDEMPEKDVISWNSMVSGYGRKGDMDQAYCLFQQMPERNTASWNVMISGYVDCGKIEIARGFFKSMPQSNNVSCITMIAGYSKCGDIESAREIFDHVGVKDLLMYNAMIACYSQNSRAKEAVQLFDEMLQPNVNIQPDKMTLTSVISACSQLGDLRLGSWIESYINQLGIGIDDHLATAVIDLYVKSGSIDKAYELFYGLQKKDLVAYTAMILGCGINGRANDAIKLFEQMIDAEIRPNLVTLTGILTAYNHVGLVEEGYHCFTSMRKHGLIPNADHYGIMVDLLGRAGRLEEAHELIKSMPMQPHAGVWGALLLACSLHKNVELGEIAAEHCFELEPDTAGYRSLLFNIYASSGKWDDAKRLRKAIEGTGMTKIPGCSWMEHS</sequence>
<dbReference type="PANTHER" id="PTHR47926">
    <property type="entry name" value="PENTATRICOPEPTIDE REPEAT-CONTAINING PROTEIN"/>
    <property type="match status" value="1"/>
</dbReference>
<dbReference type="Pfam" id="PF13041">
    <property type="entry name" value="PPR_2"/>
    <property type="match status" value="3"/>
</dbReference>
<dbReference type="SUPFAM" id="SSF48452">
    <property type="entry name" value="TPR-like"/>
    <property type="match status" value="2"/>
</dbReference>
<feature type="repeat" description="PPR" evidence="2">
    <location>
        <begin position="431"/>
        <end position="465"/>
    </location>
</feature>
<dbReference type="InterPro" id="IPR046960">
    <property type="entry name" value="PPR_At4g14850-like_plant"/>
</dbReference>
<reference evidence="3 4" key="1">
    <citation type="submission" date="2024-02" db="EMBL/GenBank/DDBJ databases">
        <authorList>
            <person name="Vignale AGUSTIN F."/>
            <person name="Sosa J E."/>
            <person name="Modenutti C."/>
        </authorList>
    </citation>
    <scope>NUCLEOTIDE SEQUENCE [LARGE SCALE GENOMIC DNA]</scope>
</reference>
<dbReference type="Pfam" id="PF01535">
    <property type="entry name" value="PPR"/>
    <property type="match status" value="5"/>
</dbReference>
<dbReference type="InterPro" id="IPR046848">
    <property type="entry name" value="E_motif"/>
</dbReference>
<feature type="repeat" description="PPR" evidence="2">
    <location>
        <begin position="293"/>
        <end position="327"/>
    </location>
</feature>
<evidence type="ECO:0000313" key="3">
    <source>
        <dbReference type="EMBL" id="CAK9135969.1"/>
    </source>
</evidence>
<comment type="caution">
    <text evidence="3">The sequence shown here is derived from an EMBL/GenBank/DDBJ whole genome shotgun (WGS) entry which is preliminary data.</text>
</comment>
<dbReference type="PANTHER" id="PTHR47926:SF545">
    <property type="entry name" value="PENTACOTRIPEPTIDE-REPEAT REGION OF PRORP DOMAIN-CONTAINING PROTEIN"/>
    <property type="match status" value="1"/>
</dbReference>
<evidence type="ECO:0000256" key="1">
    <source>
        <dbReference type="ARBA" id="ARBA00022737"/>
    </source>
</evidence>
<dbReference type="Proteomes" id="UP001642360">
    <property type="component" value="Unassembled WGS sequence"/>
</dbReference>
<dbReference type="FunFam" id="1.25.40.10:FF:000125">
    <property type="entry name" value="Pentatricopeptide repeat-containing protein"/>
    <property type="match status" value="1"/>
</dbReference>
<feature type="repeat" description="PPR" evidence="2">
    <location>
        <begin position="200"/>
        <end position="234"/>
    </location>
</feature>
<dbReference type="Gene3D" id="1.25.40.10">
    <property type="entry name" value="Tetratricopeptide repeat domain"/>
    <property type="match status" value="4"/>
</dbReference>
<evidence type="ECO:0000313" key="4">
    <source>
        <dbReference type="Proteomes" id="UP001642360"/>
    </source>
</evidence>
<dbReference type="AlphaFoldDB" id="A0ABC8QZ49"/>
<organism evidence="3 4">
    <name type="scientific">Ilex paraguariensis</name>
    <name type="common">yerba mate</name>
    <dbReference type="NCBI Taxonomy" id="185542"/>
    <lineage>
        <taxon>Eukaryota</taxon>
        <taxon>Viridiplantae</taxon>
        <taxon>Streptophyta</taxon>
        <taxon>Embryophyta</taxon>
        <taxon>Tracheophyta</taxon>
        <taxon>Spermatophyta</taxon>
        <taxon>Magnoliopsida</taxon>
        <taxon>eudicotyledons</taxon>
        <taxon>Gunneridae</taxon>
        <taxon>Pentapetalae</taxon>
        <taxon>asterids</taxon>
        <taxon>campanulids</taxon>
        <taxon>Aquifoliales</taxon>
        <taxon>Aquifoliaceae</taxon>
        <taxon>Ilex</taxon>
    </lineage>
</organism>
<dbReference type="InterPro" id="IPR011990">
    <property type="entry name" value="TPR-like_helical_dom_sf"/>
</dbReference>
<dbReference type="NCBIfam" id="TIGR00756">
    <property type="entry name" value="PPR"/>
    <property type="match status" value="6"/>
</dbReference>
<dbReference type="GO" id="GO:0048731">
    <property type="term" value="P:system development"/>
    <property type="evidence" value="ECO:0007669"/>
    <property type="project" value="UniProtKB-ARBA"/>
</dbReference>
<proteinExistence type="predicted"/>
<evidence type="ECO:0008006" key="5">
    <source>
        <dbReference type="Google" id="ProtNLM"/>
    </source>
</evidence>
<keyword evidence="1" id="KW-0677">Repeat</keyword>
<protein>
    <recommendedName>
        <fullName evidence="5">Pentatricopeptide repeat-containing protein</fullName>
    </recommendedName>
</protein>
<dbReference type="PROSITE" id="PS51375">
    <property type="entry name" value="PPR"/>
    <property type="match status" value="5"/>
</dbReference>
<dbReference type="InterPro" id="IPR002885">
    <property type="entry name" value="PPR_rpt"/>
</dbReference>
<feature type="repeat" description="PPR" evidence="2">
    <location>
        <begin position="396"/>
        <end position="430"/>
    </location>
</feature>
<accession>A0ABC8QZ49</accession>
<evidence type="ECO:0000256" key="2">
    <source>
        <dbReference type="PROSITE-ProRule" id="PRU00708"/>
    </source>
</evidence>
<feature type="repeat" description="PPR" evidence="2">
    <location>
        <begin position="169"/>
        <end position="199"/>
    </location>
</feature>